<evidence type="ECO:0000256" key="1">
    <source>
        <dbReference type="SAM" id="Phobius"/>
    </source>
</evidence>
<keyword evidence="3" id="KW-1185">Reference proteome</keyword>
<feature type="transmembrane region" description="Helical" evidence="1">
    <location>
        <begin position="98"/>
        <end position="121"/>
    </location>
</feature>
<evidence type="ECO:0000313" key="3">
    <source>
        <dbReference type="Proteomes" id="UP000094285"/>
    </source>
</evidence>
<name>A0A1E4SRG8_9ASCO</name>
<dbReference type="Proteomes" id="UP000094285">
    <property type="component" value="Unassembled WGS sequence"/>
</dbReference>
<keyword evidence="1" id="KW-0472">Membrane</keyword>
<dbReference type="OrthoDB" id="4082764at2759"/>
<reference evidence="3" key="1">
    <citation type="submission" date="2016-05" db="EMBL/GenBank/DDBJ databases">
        <title>Comparative genomics of biotechnologically important yeasts.</title>
        <authorList>
            <consortium name="DOE Joint Genome Institute"/>
            <person name="Riley R."/>
            <person name="Haridas S."/>
            <person name="Wolfe K.H."/>
            <person name="Lopes M.R."/>
            <person name="Hittinger C.T."/>
            <person name="Goker M."/>
            <person name="Salamov A."/>
            <person name="Wisecaver J."/>
            <person name="Long T.M."/>
            <person name="Aerts A.L."/>
            <person name="Barry K."/>
            <person name="Choi C."/>
            <person name="Clum A."/>
            <person name="Coughlan A.Y."/>
            <person name="Deshpande S."/>
            <person name="Douglass A.P."/>
            <person name="Hanson S.J."/>
            <person name="Klenk H.-P."/>
            <person name="Labutti K."/>
            <person name="Lapidus A."/>
            <person name="Lindquist E."/>
            <person name="Lipzen A."/>
            <person name="Meier-Kolthoff J.P."/>
            <person name="Ohm R.A."/>
            <person name="Otillar R.P."/>
            <person name="Pangilinan J."/>
            <person name="Peng Y."/>
            <person name="Rokas A."/>
            <person name="Rosa C.A."/>
            <person name="Scheuner C."/>
            <person name="Sibirny A.A."/>
            <person name="Slot J.C."/>
            <person name="Stielow J.B."/>
            <person name="Sun H."/>
            <person name="Kurtzman C.P."/>
            <person name="Blackwell M."/>
            <person name="Grigoriev I.V."/>
            <person name="Jeffries T.W."/>
        </authorList>
    </citation>
    <scope>NUCLEOTIDE SEQUENCE [LARGE SCALE GENOMIC DNA]</scope>
    <source>
        <strain evidence="3">NRRL Y-17324</strain>
    </source>
</reference>
<dbReference type="GeneID" id="30981333"/>
<evidence type="ECO:0000313" key="2">
    <source>
        <dbReference type="EMBL" id="ODV82002.1"/>
    </source>
</evidence>
<dbReference type="EMBL" id="KV453909">
    <property type="protein sequence ID" value="ODV82002.1"/>
    <property type="molecule type" value="Genomic_DNA"/>
</dbReference>
<gene>
    <name evidence="2" type="ORF">CANTADRAFT_24699</name>
</gene>
<organism evidence="2 3">
    <name type="scientific">Suhomyces tanzawaensis NRRL Y-17324</name>
    <dbReference type="NCBI Taxonomy" id="984487"/>
    <lineage>
        <taxon>Eukaryota</taxon>
        <taxon>Fungi</taxon>
        <taxon>Dikarya</taxon>
        <taxon>Ascomycota</taxon>
        <taxon>Saccharomycotina</taxon>
        <taxon>Pichiomycetes</taxon>
        <taxon>Debaryomycetaceae</taxon>
        <taxon>Suhomyces</taxon>
    </lineage>
</organism>
<dbReference type="AlphaFoldDB" id="A0A1E4SRG8"/>
<accession>A0A1E4SRG8</accession>
<dbReference type="RefSeq" id="XP_020067124.1">
    <property type="nucleotide sequence ID" value="XM_020207196.1"/>
</dbReference>
<protein>
    <submittedName>
        <fullName evidence="2">Uncharacterized protein</fullName>
    </submittedName>
</protein>
<proteinExistence type="predicted"/>
<dbReference type="InterPro" id="IPR024297">
    <property type="entry name" value="Pho86"/>
</dbReference>
<keyword evidence="1" id="KW-1133">Transmembrane helix</keyword>
<dbReference type="Pfam" id="PF11124">
    <property type="entry name" value="Pho86"/>
    <property type="match status" value="1"/>
</dbReference>
<sequence>MAVQKDIDLNKPLDASNRPLLSKTQLTPELSQASLNLHGDFYRQLQSKMNRHIFWHPVSCFYLFGIMTAASIYRMWDYIVISDSVVEFFSFFFKSRDFLFQLTTIFPVLIVVVGSLGLVCYMSSDDLKTVTDRLTRISYVEKLYGFNLREFAKISDSEAAIKLSSSNVKLLKNGANSLLMVYRESPIAIVTLSPLIEQSTPEKFIVEITGLHVRKVFGKVDFDALLLDWAILRSRQIYQDYVDAKNIRNIDGNNIRLYINGYTFDQGLTKLLKSKNFIAAQETFELNPFEPLNVNFLQKAIQKVFDIKRITYGLNIITKNGDKDVLLNVARESGFVNTEPVKEASTSSNKNLRKRK</sequence>
<dbReference type="STRING" id="984487.A0A1E4SRG8"/>
<feature type="transmembrane region" description="Helical" evidence="1">
    <location>
        <begin position="53"/>
        <end position="76"/>
    </location>
</feature>
<keyword evidence="1" id="KW-0812">Transmembrane</keyword>